<accession>A0A699ZTJ7</accession>
<protein>
    <submittedName>
        <fullName evidence="3">J domain-containing protein</fullName>
    </submittedName>
</protein>
<feature type="domain" description="DNAJ-containing protein X-domain" evidence="2">
    <location>
        <begin position="64"/>
        <end position="171"/>
    </location>
</feature>
<dbReference type="InterPro" id="IPR026894">
    <property type="entry name" value="DnaJ_X"/>
</dbReference>
<comment type="caution">
    <text evidence="3">The sequence shown here is derived from an EMBL/GenBank/DDBJ whole genome shotgun (WGS) entry which is preliminary data.</text>
</comment>
<dbReference type="PANTHER" id="PTHR44094">
    <property type="entry name" value="DNAJ HEAT SHOCK N-TERMINAL DOMAIN-CONTAINING PROTEIN"/>
    <property type="match status" value="1"/>
</dbReference>
<dbReference type="Pfam" id="PF14308">
    <property type="entry name" value="DnaJ-X"/>
    <property type="match status" value="1"/>
</dbReference>
<dbReference type="Proteomes" id="UP000485058">
    <property type="component" value="Unassembled WGS sequence"/>
</dbReference>
<feature type="region of interest" description="Disordered" evidence="1">
    <location>
        <begin position="186"/>
        <end position="236"/>
    </location>
</feature>
<gene>
    <name evidence="3" type="ORF">HaLaN_18987</name>
</gene>
<dbReference type="EMBL" id="BLLF01001871">
    <property type="protein sequence ID" value="GFH21638.1"/>
    <property type="molecule type" value="Genomic_DNA"/>
</dbReference>
<name>A0A699ZTJ7_HAELA</name>
<evidence type="ECO:0000256" key="1">
    <source>
        <dbReference type="SAM" id="MobiDB-lite"/>
    </source>
</evidence>
<organism evidence="3 4">
    <name type="scientific">Haematococcus lacustris</name>
    <name type="common">Green alga</name>
    <name type="synonym">Haematococcus pluvialis</name>
    <dbReference type="NCBI Taxonomy" id="44745"/>
    <lineage>
        <taxon>Eukaryota</taxon>
        <taxon>Viridiplantae</taxon>
        <taxon>Chlorophyta</taxon>
        <taxon>core chlorophytes</taxon>
        <taxon>Chlorophyceae</taxon>
        <taxon>CS clade</taxon>
        <taxon>Chlamydomonadales</taxon>
        <taxon>Haematococcaceae</taxon>
        <taxon>Haematococcus</taxon>
    </lineage>
</organism>
<reference evidence="3 4" key="1">
    <citation type="submission" date="2020-02" db="EMBL/GenBank/DDBJ databases">
        <title>Draft genome sequence of Haematococcus lacustris strain NIES-144.</title>
        <authorList>
            <person name="Morimoto D."/>
            <person name="Nakagawa S."/>
            <person name="Yoshida T."/>
            <person name="Sawayama S."/>
        </authorList>
    </citation>
    <scope>NUCLEOTIDE SEQUENCE [LARGE SCALE GENOMIC DNA]</scope>
    <source>
        <strain evidence="3 4">NIES-144</strain>
    </source>
</reference>
<proteinExistence type="predicted"/>
<evidence type="ECO:0000259" key="2">
    <source>
        <dbReference type="Pfam" id="PF14308"/>
    </source>
</evidence>
<keyword evidence="4" id="KW-1185">Reference proteome</keyword>
<evidence type="ECO:0000313" key="4">
    <source>
        <dbReference type="Proteomes" id="UP000485058"/>
    </source>
</evidence>
<sequence length="324" mass="31986">MAEGSTLSACRCQATATGDIACMRAVGCRLFGSDLFEHLVGELIIATAARAGSDITRSQLTAMQAVRVEKLAVNLKAMLARYTAGDQEGFKFSTVEEAKKLAGASFGETMLHTLGHVYEQQADIHLSGFFGGIAAKMKASTDSMKSQINAASAAIKVYQAQQKIEAWAKEQELLAEIDAALASATPTGAATAPSPTAAPGAAAAASPPAAHHAPGSTAAGPAAAQPAAGAGAGAGTTAAGARAGAAAAAGQAGGAGVGASSSSAASGAKAEPSSKAGETEAATTSGRSKEELALESAAFDDGSHVGSQCDRHTIDAAQGDHYPL</sequence>
<dbReference type="InterPro" id="IPR052423">
    <property type="entry name" value="EMIR"/>
</dbReference>
<dbReference type="PANTHER" id="PTHR44094:SF8">
    <property type="entry name" value="DNAJ HEAT SHOCK N-TERMINAL DOMAIN-CONTAINING PROTEIN-RELATED"/>
    <property type="match status" value="1"/>
</dbReference>
<dbReference type="AlphaFoldDB" id="A0A699ZTJ7"/>
<feature type="compositionally biased region" description="Low complexity" evidence="1">
    <location>
        <begin position="258"/>
        <end position="276"/>
    </location>
</feature>
<evidence type="ECO:0000313" key="3">
    <source>
        <dbReference type="EMBL" id="GFH21638.1"/>
    </source>
</evidence>
<feature type="region of interest" description="Disordered" evidence="1">
    <location>
        <begin position="252"/>
        <end position="324"/>
    </location>
</feature>